<gene>
    <name evidence="17" type="ORF">CSV86_028335</name>
</gene>
<keyword evidence="7" id="KW-0732">Signal</keyword>
<dbReference type="InterPro" id="IPR037066">
    <property type="entry name" value="Plug_dom_sf"/>
</dbReference>
<evidence type="ECO:0000256" key="7">
    <source>
        <dbReference type="ARBA" id="ARBA00022729"/>
    </source>
</evidence>
<dbReference type="InterPro" id="IPR000531">
    <property type="entry name" value="Beta-barrel_TonB"/>
</dbReference>
<dbReference type="SUPFAM" id="SSF56935">
    <property type="entry name" value="Porins"/>
    <property type="match status" value="1"/>
</dbReference>
<dbReference type="GO" id="GO:0038023">
    <property type="term" value="F:signaling receptor activity"/>
    <property type="evidence" value="ECO:0007669"/>
    <property type="project" value="InterPro"/>
</dbReference>
<dbReference type="InterPro" id="IPR011662">
    <property type="entry name" value="Secretin/TonB_short_N"/>
</dbReference>
<evidence type="ECO:0000256" key="8">
    <source>
        <dbReference type="ARBA" id="ARBA00023004"/>
    </source>
</evidence>
<keyword evidence="5" id="KW-0410">Iron transport</keyword>
<keyword evidence="18" id="KW-1185">Reference proteome</keyword>
<dbReference type="InterPro" id="IPR010917">
    <property type="entry name" value="TonB_rcpt_CS"/>
</dbReference>
<evidence type="ECO:0000256" key="6">
    <source>
        <dbReference type="ARBA" id="ARBA00022692"/>
    </source>
</evidence>
<evidence type="ECO:0000256" key="1">
    <source>
        <dbReference type="ARBA" id="ARBA00004571"/>
    </source>
</evidence>
<dbReference type="Pfam" id="PF00593">
    <property type="entry name" value="TonB_dep_Rec_b-barrel"/>
    <property type="match status" value="1"/>
</dbReference>
<evidence type="ECO:0000256" key="13">
    <source>
        <dbReference type="ARBA" id="ARBA00023237"/>
    </source>
</evidence>
<dbReference type="InterPro" id="IPR036942">
    <property type="entry name" value="Beta-barrel_TonB_sf"/>
</dbReference>
<dbReference type="Gene3D" id="3.55.50.30">
    <property type="match status" value="1"/>
</dbReference>
<dbReference type="GO" id="GO:0009279">
    <property type="term" value="C:cell outer membrane"/>
    <property type="evidence" value="ECO:0007669"/>
    <property type="project" value="UniProtKB-SubCell"/>
</dbReference>
<dbReference type="OrthoDB" id="8732650at2"/>
<evidence type="ECO:0000313" key="17">
    <source>
        <dbReference type="EMBL" id="NNJ18808.1"/>
    </source>
</evidence>
<dbReference type="InterPro" id="IPR039426">
    <property type="entry name" value="TonB-dep_rcpt-like"/>
</dbReference>
<evidence type="ECO:0000256" key="14">
    <source>
        <dbReference type="PROSITE-ProRule" id="PRU01360"/>
    </source>
</evidence>
<evidence type="ECO:0000256" key="5">
    <source>
        <dbReference type="ARBA" id="ARBA00022496"/>
    </source>
</evidence>
<dbReference type="GO" id="GO:0015344">
    <property type="term" value="F:siderophore uptake transmembrane transporter activity"/>
    <property type="evidence" value="ECO:0007669"/>
    <property type="project" value="TreeGrafter"/>
</dbReference>
<accession>L1LW94</accession>
<evidence type="ECO:0000256" key="16">
    <source>
        <dbReference type="RuleBase" id="RU003357"/>
    </source>
</evidence>
<dbReference type="PROSITE" id="PS52016">
    <property type="entry name" value="TONB_DEPENDENT_REC_3"/>
    <property type="match status" value="1"/>
</dbReference>
<dbReference type="CDD" id="cd01347">
    <property type="entry name" value="ligand_gated_channel"/>
    <property type="match status" value="1"/>
</dbReference>
<dbReference type="EMBL" id="AMWJ02000004">
    <property type="protein sequence ID" value="NNJ18808.1"/>
    <property type="molecule type" value="Genomic_DNA"/>
</dbReference>
<keyword evidence="12 17" id="KW-0675">Receptor</keyword>
<keyword evidence="11 14" id="KW-0472">Membrane</keyword>
<evidence type="ECO:0000313" key="18">
    <source>
        <dbReference type="Proteomes" id="UP000010448"/>
    </source>
</evidence>
<comment type="subcellular location">
    <subcellularLocation>
        <location evidence="1 14">Cell outer membrane</location>
        <topology evidence="1 14">Multi-pass membrane protein</topology>
    </subcellularLocation>
</comment>
<keyword evidence="8" id="KW-0408">Iron</keyword>
<dbReference type="RefSeq" id="WP_009404163.1">
    <property type="nucleotide sequence ID" value="NZ_AMWJ02000004.1"/>
</dbReference>
<evidence type="ECO:0000256" key="12">
    <source>
        <dbReference type="ARBA" id="ARBA00023170"/>
    </source>
</evidence>
<evidence type="ECO:0000256" key="2">
    <source>
        <dbReference type="ARBA" id="ARBA00009810"/>
    </source>
</evidence>
<evidence type="ECO:0000256" key="11">
    <source>
        <dbReference type="ARBA" id="ARBA00023136"/>
    </source>
</evidence>
<dbReference type="Pfam" id="PF07715">
    <property type="entry name" value="Plug"/>
    <property type="match status" value="1"/>
</dbReference>
<keyword evidence="10 16" id="KW-0798">TonB box</keyword>
<dbReference type="GO" id="GO:0015891">
    <property type="term" value="P:siderophore transport"/>
    <property type="evidence" value="ECO:0007669"/>
    <property type="project" value="InterPro"/>
</dbReference>
<sequence length="801" mass="86912">MTRSIKSLLRPSLLAAAIAIATPLIAAEQAPRTYNLPAAPLASTLNQIASQAGIALALDPALASGKTSAPVKGEYSGVSALQQALRGTGLQLQQSSEGTYTLSAVEEGVLALPSTDINATVASFDGSAAAGYRSENVKNVGALGGMKLQDTPYSMSVVSQEFLKNTQTTSLDDVFKRNPATQLYGPRAAGYASAVAIRGFSGSGNMNIANDGLRFSNGADAGNFIEDTEQLEIITGLTGFLYGPGTPGGLVNYVLKRPTYERYNSVTLGNAGGQNYYLHGDFGGKIDDAGVFAYRLNVLTQDGETAIDLQKHRRQMISAALDWNVNDDLQIQFDASHRKNQMRGLSSYWYVFPGAERPDASSLKNDKMYSQKWSFSDNETDKAGVRANWRLNDTFTLRAAFAAQQYTDEFTYTGPTINSTGTYSQPIYAFAPIESEEKSGSLFLDSVFATGPLGHKLTVGYQGNTTRVKQYEDHIPYPDWQYQSPVGTLPLDQRPQVDKPSWSIGHGDQRLANSAETNNFLIGDVITFNEQWSTILGVTQTQIKSYTNEFVYAKAFGQPETETKYNKSKTSPNISLIYKPVPWLTTYATYIEGLQAGGVAPNDAINAGQALAPQVSEQYEIGAKATVGETLLTLAFFNIDKPNNYKNSLGLYTQDGRQENNGMEFSVTGKVMPELTVVGGITLLDPKVKKTAVTANEGNAPTNVAKQLAKVYAEYDVAAIPGFALTGGAYYTGKQYADEANHESLPSFTTFDAGARYKMHVSDNDVTFRVNVANLANKEYWLNSFYLGDPRTVQFSAQLEF</sequence>
<dbReference type="Gene3D" id="2.40.170.20">
    <property type="entry name" value="TonB-dependent receptor, beta-barrel domain"/>
    <property type="match status" value="1"/>
</dbReference>
<dbReference type="Proteomes" id="UP000010448">
    <property type="component" value="Unassembled WGS sequence"/>
</dbReference>
<dbReference type="NCBIfam" id="TIGR01783">
    <property type="entry name" value="TonB-siderophor"/>
    <property type="match status" value="1"/>
</dbReference>
<dbReference type="PROSITE" id="PS01156">
    <property type="entry name" value="TONB_DEPENDENT_REC_2"/>
    <property type="match status" value="1"/>
</dbReference>
<dbReference type="InterPro" id="IPR010105">
    <property type="entry name" value="TonB_sidphr_rcpt"/>
</dbReference>
<evidence type="ECO:0000256" key="10">
    <source>
        <dbReference type="ARBA" id="ARBA00023077"/>
    </source>
</evidence>
<comment type="caution">
    <text evidence="17">The sequence shown here is derived from an EMBL/GenBank/DDBJ whole genome shotgun (WGS) entry which is preliminary data.</text>
</comment>
<keyword evidence="4 14" id="KW-1134">Transmembrane beta strand</keyword>
<dbReference type="PANTHER" id="PTHR32552">
    <property type="entry name" value="FERRICHROME IRON RECEPTOR-RELATED"/>
    <property type="match status" value="1"/>
</dbReference>
<keyword evidence="3 14" id="KW-0813">Transport</keyword>
<keyword evidence="9" id="KW-0406">Ion transport</keyword>
<reference evidence="17 18" key="1">
    <citation type="journal article" date="2013" name="Genome Announc.">
        <title>Genome Sequence of Naphthalene-Degrading Soil Bacterium Pseudomonas putida CSV86.</title>
        <authorList>
            <person name="Phale P.S."/>
            <person name="Paliwal V."/>
            <person name="Raju S.C."/>
            <person name="Modak A."/>
            <person name="Purohit H.J."/>
        </authorList>
    </citation>
    <scope>NUCLEOTIDE SEQUENCE [LARGE SCALE GENOMIC DNA]</scope>
    <source>
        <strain evidence="17 18">CSV86</strain>
    </source>
</reference>
<keyword evidence="13 14" id="KW-0998">Cell outer membrane</keyword>
<proteinExistence type="inferred from homology"/>
<dbReference type="SMART" id="SM00965">
    <property type="entry name" value="STN"/>
    <property type="match status" value="1"/>
</dbReference>
<dbReference type="AlphaFoldDB" id="L1LW94"/>
<protein>
    <submittedName>
        <fullName evidence="17">TonB-dependent receptor</fullName>
    </submittedName>
</protein>
<comment type="similarity">
    <text evidence="2 14 16">Belongs to the TonB-dependent receptor family.</text>
</comment>
<dbReference type="eggNOG" id="COG4774">
    <property type="taxonomic scope" value="Bacteria"/>
</dbReference>
<dbReference type="InterPro" id="IPR012910">
    <property type="entry name" value="Plug_dom"/>
</dbReference>
<organism evidence="17 18">
    <name type="scientific">Pseudomonas bharatica CSV86</name>
    <dbReference type="NCBI Taxonomy" id="1005395"/>
    <lineage>
        <taxon>Bacteria</taxon>
        <taxon>Pseudomonadati</taxon>
        <taxon>Pseudomonadota</taxon>
        <taxon>Gammaproteobacteria</taxon>
        <taxon>Pseudomonadales</taxon>
        <taxon>Pseudomonadaceae</taxon>
        <taxon>Pseudomonas</taxon>
        <taxon>Pseudomonas bharatica</taxon>
    </lineage>
</organism>
<evidence type="ECO:0000256" key="4">
    <source>
        <dbReference type="ARBA" id="ARBA00022452"/>
    </source>
</evidence>
<keyword evidence="6 14" id="KW-0812">Transmembrane</keyword>
<name>L1LW94_9PSED</name>
<evidence type="ECO:0000256" key="9">
    <source>
        <dbReference type="ARBA" id="ARBA00023065"/>
    </source>
</evidence>
<dbReference type="PANTHER" id="PTHR32552:SF82">
    <property type="entry name" value="FCUA PROTEIN"/>
    <property type="match status" value="1"/>
</dbReference>
<dbReference type="Gene3D" id="2.170.130.10">
    <property type="entry name" value="TonB-dependent receptor, plug domain"/>
    <property type="match status" value="1"/>
</dbReference>
<feature type="short sequence motif" description="TonB C-terminal box" evidence="15">
    <location>
        <begin position="784"/>
        <end position="801"/>
    </location>
</feature>
<evidence type="ECO:0000256" key="15">
    <source>
        <dbReference type="PROSITE-ProRule" id="PRU10144"/>
    </source>
</evidence>
<evidence type="ECO:0000256" key="3">
    <source>
        <dbReference type="ARBA" id="ARBA00022448"/>
    </source>
</evidence>